<dbReference type="InterPro" id="IPR020617">
    <property type="entry name" value="Thiolase_C"/>
</dbReference>
<sequence length="858" mass="94670">MILARRSWAEARRLQPIGRFIGTQISGCEPDEMGIGPVLAIPALLRYARAELNDIDTIELNEAFASQMVYCLRELEMDVDRVNPNGGAIALGHPTGATGVRQAATLLAELKRTDKEMGIISMCARDVLNRHFKSHHDNDGTKVAATRSQPRPTEPVSPPQDTIIAQPTNLGGPSIPSGRASTHSSLSGVASPDDTNNVLQLTSTLSYTLHPIDPPSPSSSNDRGLSGTPPNRQQQPAIANQETHHSFSLPDLMPTLSEDAIYDPGMLSCLDGRSLQGTLTNSVEAAATADESSQRPQKRVCLSDHEMSQIMRDYVSRTWQPPSMNHTPDWLSMLDTDMAPTEDRSAGAIWPSTTPLDNTYGFSHPDHSQALHLRTHRKSSLGSEIPDERFTRVSKLWSKTGERPWQLMQTLWSDVINAPEDNIFSESSSEQDHLDGPSPILTADKDTNKFDDRRRMSLSKEYGVQNTSQVAQQHGLFESAKDHPLSVVLDRGQMDSNTWKAWAKVESAKRVISSLIMIDALFASNMSSGPMIRTDTIHIYVPCSTSLFAATNAERWAQLEVTTPSLHHTTLDFRTFETKLPTELSLSSIAMTTLMSVIWLRFADARHRLLLKSDIRRQPTLFPGEIYEEDASGIALVRTLRDIQSTFREDLSRGNPNHVVFWHKMCMSIFANIELFEIAAGRDGAQEGKVALEHINTWAQTSFARRACLHAAQTYAAMSRRRVADGTAFQTESAIFHSALVLGLYCFAAPVSLRESVSSPGLAPYELLDDVDWNQLGDGGLNAQNVSCARPLTAAELFVIEGGAITFSGVIHEGGFGSSRRIFLAYIGLLEEVGKWKAGEYCRILRLMSDSNLDLGMY</sequence>
<organism evidence="3 4">
    <name type="scientific">Fusarium torreyae</name>
    <dbReference type="NCBI Taxonomy" id="1237075"/>
    <lineage>
        <taxon>Eukaryota</taxon>
        <taxon>Fungi</taxon>
        <taxon>Dikarya</taxon>
        <taxon>Ascomycota</taxon>
        <taxon>Pezizomycotina</taxon>
        <taxon>Sordariomycetes</taxon>
        <taxon>Hypocreomycetidae</taxon>
        <taxon>Hypocreales</taxon>
        <taxon>Nectriaceae</taxon>
        <taxon>Fusarium</taxon>
    </lineage>
</organism>
<gene>
    <name evidence="3" type="ORF">NW762_012486</name>
</gene>
<dbReference type="Gene3D" id="3.40.47.10">
    <property type="match status" value="2"/>
</dbReference>
<dbReference type="PANTHER" id="PTHR43853:SF9">
    <property type="entry name" value="ACETYL-COA C-ACETYLTRANSFERASE"/>
    <property type="match status" value="1"/>
</dbReference>
<dbReference type="GO" id="GO:0003988">
    <property type="term" value="F:acetyl-CoA C-acyltransferase activity"/>
    <property type="evidence" value="ECO:0007669"/>
    <property type="project" value="TreeGrafter"/>
</dbReference>
<dbReference type="InterPro" id="IPR020613">
    <property type="entry name" value="Thiolase_CS"/>
</dbReference>
<dbReference type="InterPro" id="IPR050215">
    <property type="entry name" value="Thiolase-like_sf_Thiolase"/>
</dbReference>
<dbReference type="AlphaFoldDB" id="A0A9W8V9P0"/>
<feature type="region of interest" description="Disordered" evidence="1">
    <location>
        <begin position="133"/>
        <end position="195"/>
    </location>
</feature>
<dbReference type="PANTHER" id="PTHR43853">
    <property type="entry name" value="3-KETOACYL-COA THIOLASE, PEROXISOMAL"/>
    <property type="match status" value="1"/>
</dbReference>
<dbReference type="OrthoDB" id="10018191at2759"/>
<dbReference type="Pfam" id="PF02803">
    <property type="entry name" value="Thiolase_C"/>
    <property type="match status" value="1"/>
</dbReference>
<dbReference type="EMBL" id="JAOQAZ010000034">
    <property type="protein sequence ID" value="KAJ4249151.1"/>
    <property type="molecule type" value="Genomic_DNA"/>
</dbReference>
<proteinExistence type="predicted"/>
<feature type="compositionally biased region" description="Polar residues" evidence="1">
    <location>
        <begin position="159"/>
        <end position="171"/>
    </location>
</feature>
<evidence type="ECO:0000259" key="2">
    <source>
        <dbReference type="Pfam" id="PF02803"/>
    </source>
</evidence>
<dbReference type="GO" id="GO:0010124">
    <property type="term" value="P:phenylacetate catabolic process"/>
    <property type="evidence" value="ECO:0007669"/>
    <property type="project" value="TreeGrafter"/>
</dbReference>
<feature type="region of interest" description="Disordered" evidence="1">
    <location>
        <begin position="207"/>
        <end position="242"/>
    </location>
</feature>
<reference evidence="3" key="1">
    <citation type="submission" date="2022-09" db="EMBL/GenBank/DDBJ databases">
        <title>Fusarium specimens isolated from Avocado Roots.</title>
        <authorList>
            <person name="Stajich J."/>
            <person name="Roper C."/>
            <person name="Heimlech-Rivalta G."/>
        </authorList>
    </citation>
    <scope>NUCLEOTIDE SEQUENCE</scope>
    <source>
        <strain evidence="3">CF00136</strain>
    </source>
</reference>
<keyword evidence="4" id="KW-1185">Reference proteome</keyword>
<comment type="caution">
    <text evidence="3">The sequence shown here is derived from an EMBL/GenBank/DDBJ whole genome shotgun (WGS) entry which is preliminary data.</text>
</comment>
<accession>A0A9W8V9P0</accession>
<feature type="compositionally biased region" description="Polar residues" evidence="1">
    <location>
        <begin position="228"/>
        <end position="241"/>
    </location>
</feature>
<dbReference type="SUPFAM" id="SSF53901">
    <property type="entry name" value="Thiolase-like"/>
    <property type="match status" value="1"/>
</dbReference>
<protein>
    <recommendedName>
        <fullName evidence="2">Thiolase C-terminal domain-containing protein</fullName>
    </recommendedName>
</protein>
<name>A0A9W8V9P0_9HYPO</name>
<dbReference type="GO" id="GO:0006635">
    <property type="term" value="P:fatty acid beta-oxidation"/>
    <property type="evidence" value="ECO:0007669"/>
    <property type="project" value="TreeGrafter"/>
</dbReference>
<feature type="region of interest" description="Disordered" evidence="1">
    <location>
        <begin position="425"/>
        <end position="448"/>
    </location>
</feature>
<evidence type="ECO:0000313" key="3">
    <source>
        <dbReference type="EMBL" id="KAJ4249151.1"/>
    </source>
</evidence>
<feature type="domain" description="Thiolase C-terminal" evidence="2">
    <location>
        <begin position="15"/>
        <end position="124"/>
    </location>
</feature>
<dbReference type="PROSITE" id="PS00737">
    <property type="entry name" value="THIOLASE_2"/>
    <property type="match status" value="1"/>
</dbReference>
<dbReference type="Proteomes" id="UP001152049">
    <property type="component" value="Unassembled WGS sequence"/>
</dbReference>
<evidence type="ECO:0000256" key="1">
    <source>
        <dbReference type="SAM" id="MobiDB-lite"/>
    </source>
</evidence>
<dbReference type="InterPro" id="IPR016039">
    <property type="entry name" value="Thiolase-like"/>
</dbReference>
<dbReference type="GO" id="GO:0005777">
    <property type="term" value="C:peroxisome"/>
    <property type="evidence" value="ECO:0007669"/>
    <property type="project" value="TreeGrafter"/>
</dbReference>
<feature type="compositionally biased region" description="Polar residues" evidence="1">
    <location>
        <begin position="179"/>
        <end position="195"/>
    </location>
</feature>
<evidence type="ECO:0000313" key="4">
    <source>
        <dbReference type="Proteomes" id="UP001152049"/>
    </source>
</evidence>